<reference evidence="5" key="2">
    <citation type="submission" date="2025-08" db="UniProtKB">
        <authorList>
            <consortium name="Ensembl"/>
        </authorList>
    </citation>
    <scope>IDENTIFICATION</scope>
</reference>
<dbReference type="SUPFAM" id="SSF56436">
    <property type="entry name" value="C-type lectin-like"/>
    <property type="match status" value="1"/>
</dbReference>
<dbReference type="Pfam" id="PF00059">
    <property type="entry name" value="Lectin_C"/>
    <property type="match status" value="1"/>
</dbReference>
<dbReference type="Proteomes" id="UP000005207">
    <property type="component" value="Linkage group LG3"/>
</dbReference>
<protein>
    <recommendedName>
        <fullName evidence="4">C-type lectin domain-containing protein</fullName>
    </recommendedName>
</protein>
<dbReference type="InterPro" id="IPR018378">
    <property type="entry name" value="C-type_lectin_CS"/>
</dbReference>
<dbReference type="InterPro" id="IPR016187">
    <property type="entry name" value="CTDL_fold"/>
</dbReference>
<sequence length="170" mass="19638">MIINKNKETERKCLIIYLLNPSVMLALINISCLMFLPEKTCASGWRMFSCSCYLLSEKTGSWDEGRSDCRDRGADLVVIDSSEEQDFLVSFTQKQTWIGLNDKEEEGRWKWVDGTPLTSLTFWSPRQPDNGGEDPQWGEEDCVHIRTDGNTLWNDRSCRNSFPWVCEKIP</sequence>
<reference evidence="6" key="1">
    <citation type="submission" date="2012-01" db="EMBL/GenBank/DDBJ databases">
        <title>The Genome Sequence of Oreochromis niloticus (Nile Tilapia).</title>
        <authorList>
            <consortium name="Broad Institute Genome Assembly Team"/>
            <consortium name="Broad Institute Sequencing Platform"/>
            <person name="Di Palma F."/>
            <person name="Johnson J."/>
            <person name="Lander E.S."/>
            <person name="Lindblad-Toh K."/>
        </authorList>
    </citation>
    <scope>NUCLEOTIDE SEQUENCE [LARGE SCALE GENOMIC DNA]</scope>
</reference>
<keyword evidence="2" id="KW-1015">Disulfide bond</keyword>
<feature type="domain" description="C-type lectin" evidence="4">
    <location>
        <begin position="48"/>
        <end position="167"/>
    </location>
</feature>
<evidence type="ECO:0000256" key="2">
    <source>
        <dbReference type="ARBA" id="ARBA00023157"/>
    </source>
</evidence>
<dbReference type="GO" id="GO:0030246">
    <property type="term" value="F:carbohydrate binding"/>
    <property type="evidence" value="ECO:0007669"/>
    <property type="project" value="UniProtKB-KW"/>
</dbReference>
<proteinExistence type="predicted"/>
<dbReference type="PANTHER" id="PTHR22803">
    <property type="entry name" value="MANNOSE, PHOSPHOLIPASE, LECTIN RECEPTOR RELATED"/>
    <property type="match status" value="1"/>
</dbReference>
<reference evidence="5" key="3">
    <citation type="submission" date="2025-09" db="UniProtKB">
        <authorList>
            <consortium name="Ensembl"/>
        </authorList>
    </citation>
    <scope>IDENTIFICATION</scope>
</reference>
<evidence type="ECO:0000259" key="4">
    <source>
        <dbReference type="PROSITE" id="PS50041"/>
    </source>
</evidence>
<dbReference type="Gene3D" id="3.10.100.10">
    <property type="entry name" value="Mannose-Binding Protein A, subunit A"/>
    <property type="match status" value="1"/>
</dbReference>
<dbReference type="PROSITE" id="PS50041">
    <property type="entry name" value="C_TYPE_LECTIN_2"/>
    <property type="match status" value="1"/>
</dbReference>
<dbReference type="InterPro" id="IPR016186">
    <property type="entry name" value="C-type_lectin-like/link_sf"/>
</dbReference>
<evidence type="ECO:0000313" key="5">
    <source>
        <dbReference type="Ensembl" id="ENSONIP00000040050.1"/>
    </source>
</evidence>
<dbReference type="PROSITE" id="PS00615">
    <property type="entry name" value="C_TYPE_LECTIN_1"/>
    <property type="match status" value="1"/>
</dbReference>
<keyword evidence="1" id="KW-0430">Lectin</keyword>
<keyword evidence="3" id="KW-0472">Membrane</keyword>
<keyword evidence="3" id="KW-1133">Transmembrane helix</keyword>
<dbReference type="InterPro" id="IPR001304">
    <property type="entry name" value="C-type_lectin-like"/>
</dbReference>
<dbReference type="Ensembl" id="ENSONIT00000064472.1">
    <property type="protein sequence ID" value="ENSONIP00000040050.1"/>
    <property type="gene ID" value="ENSONIG00000006926.2"/>
</dbReference>
<evidence type="ECO:0000256" key="1">
    <source>
        <dbReference type="ARBA" id="ARBA00022734"/>
    </source>
</evidence>
<dbReference type="GeneTree" id="ENSGT01030000234575"/>
<dbReference type="SMART" id="SM00034">
    <property type="entry name" value="CLECT"/>
    <property type="match status" value="1"/>
</dbReference>
<dbReference type="AlphaFoldDB" id="A0A669BZR7"/>
<dbReference type="OMA" id="WICERRC"/>
<keyword evidence="6" id="KW-1185">Reference proteome</keyword>
<evidence type="ECO:0000256" key="3">
    <source>
        <dbReference type="SAM" id="Phobius"/>
    </source>
</evidence>
<dbReference type="CDD" id="cd03590">
    <property type="entry name" value="CLECT_DC-SIGN_like"/>
    <property type="match status" value="1"/>
</dbReference>
<evidence type="ECO:0000313" key="6">
    <source>
        <dbReference type="Proteomes" id="UP000005207"/>
    </source>
</evidence>
<accession>A0A669BZR7</accession>
<name>A0A669BZR7_ORENI</name>
<keyword evidence="3" id="KW-0812">Transmembrane</keyword>
<organism evidence="5 6">
    <name type="scientific">Oreochromis niloticus</name>
    <name type="common">Nile tilapia</name>
    <name type="synonym">Tilapia nilotica</name>
    <dbReference type="NCBI Taxonomy" id="8128"/>
    <lineage>
        <taxon>Eukaryota</taxon>
        <taxon>Metazoa</taxon>
        <taxon>Chordata</taxon>
        <taxon>Craniata</taxon>
        <taxon>Vertebrata</taxon>
        <taxon>Euteleostomi</taxon>
        <taxon>Actinopterygii</taxon>
        <taxon>Neopterygii</taxon>
        <taxon>Teleostei</taxon>
        <taxon>Neoteleostei</taxon>
        <taxon>Acanthomorphata</taxon>
        <taxon>Ovalentaria</taxon>
        <taxon>Cichlomorphae</taxon>
        <taxon>Cichliformes</taxon>
        <taxon>Cichlidae</taxon>
        <taxon>African cichlids</taxon>
        <taxon>Pseudocrenilabrinae</taxon>
        <taxon>Oreochromini</taxon>
        <taxon>Oreochromis</taxon>
    </lineage>
</organism>
<feature type="transmembrane region" description="Helical" evidence="3">
    <location>
        <begin position="14"/>
        <end position="36"/>
    </location>
</feature>
<dbReference type="InterPro" id="IPR050111">
    <property type="entry name" value="C-type_lectin/snaclec_domain"/>
</dbReference>
<dbReference type="InParanoid" id="A0A669BZR7"/>
<dbReference type="InterPro" id="IPR033989">
    <property type="entry name" value="CD209-like_CTLD"/>
</dbReference>